<dbReference type="OrthoDB" id="8065457at2759"/>
<proteinExistence type="predicted"/>
<protein>
    <submittedName>
        <fullName evidence="2">Uncharacterized protein</fullName>
    </submittedName>
</protein>
<dbReference type="EMBL" id="VTPC01069458">
    <property type="protein sequence ID" value="KAF2889221.1"/>
    <property type="molecule type" value="Genomic_DNA"/>
</dbReference>
<reference evidence="2" key="1">
    <citation type="submission" date="2019-08" db="EMBL/GenBank/DDBJ databases">
        <title>The genome of the North American firefly Photinus pyralis.</title>
        <authorList>
            <consortium name="Photinus pyralis genome working group"/>
            <person name="Fallon T.R."/>
            <person name="Sander Lower S.E."/>
            <person name="Weng J.-K."/>
        </authorList>
    </citation>
    <scope>NUCLEOTIDE SEQUENCE</scope>
    <source>
        <strain evidence="2">TRF0915ILg1</strain>
        <tissue evidence="2">Whole body</tissue>
    </source>
</reference>
<name>A0A8K0CP97_IGNLU</name>
<comment type="caution">
    <text evidence="2">The sequence shown here is derived from an EMBL/GenBank/DDBJ whole genome shotgun (WGS) entry which is preliminary data.</text>
</comment>
<sequence length="207" mass="23609">MRKSLVSSSSLSEQVSMLLVILKENSMSMADNEAGLTTLKESETEEEPFAASDEDEYIPEPADIEYEKSGVEKEPVIEQEEEYDSDESNKEEPALTQPAVFVGKDRTEWRDTLYPQAQAVNRNVMRQKGGPTTFSALFTARETFKSIMSHKICDIILRETYQKGRKLDKPSGDTFERIPVVGSCTICRQLNQRQRKTRNLHPIERLL</sequence>
<organism evidence="2 3">
    <name type="scientific">Ignelater luminosus</name>
    <name type="common">Cucubano</name>
    <name type="synonym">Pyrophorus luminosus</name>
    <dbReference type="NCBI Taxonomy" id="2038154"/>
    <lineage>
        <taxon>Eukaryota</taxon>
        <taxon>Metazoa</taxon>
        <taxon>Ecdysozoa</taxon>
        <taxon>Arthropoda</taxon>
        <taxon>Hexapoda</taxon>
        <taxon>Insecta</taxon>
        <taxon>Pterygota</taxon>
        <taxon>Neoptera</taxon>
        <taxon>Endopterygota</taxon>
        <taxon>Coleoptera</taxon>
        <taxon>Polyphaga</taxon>
        <taxon>Elateriformia</taxon>
        <taxon>Elateroidea</taxon>
        <taxon>Elateridae</taxon>
        <taxon>Agrypninae</taxon>
        <taxon>Pyrophorini</taxon>
        <taxon>Ignelater</taxon>
    </lineage>
</organism>
<keyword evidence="3" id="KW-1185">Reference proteome</keyword>
<feature type="compositionally biased region" description="Acidic residues" evidence="1">
    <location>
        <begin position="43"/>
        <end position="64"/>
    </location>
</feature>
<gene>
    <name evidence="2" type="ORF">ILUMI_16952</name>
</gene>
<accession>A0A8K0CP97</accession>
<feature type="compositionally biased region" description="Basic and acidic residues" evidence="1">
    <location>
        <begin position="65"/>
        <end position="76"/>
    </location>
</feature>
<feature type="region of interest" description="Disordered" evidence="1">
    <location>
        <begin position="32"/>
        <end position="95"/>
    </location>
</feature>
<evidence type="ECO:0000313" key="2">
    <source>
        <dbReference type="EMBL" id="KAF2889221.1"/>
    </source>
</evidence>
<evidence type="ECO:0000256" key="1">
    <source>
        <dbReference type="SAM" id="MobiDB-lite"/>
    </source>
</evidence>
<feature type="compositionally biased region" description="Acidic residues" evidence="1">
    <location>
        <begin position="77"/>
        <end position="86"/>
    </location>
</feature>
<dbReference type="Proteomes" id="UP000801492">
    <property type="component" value="Unassembled WGS sequence"/>
</dbReference>
<evidence type="ECO:0000313" key="3">
    <source>
        <dbReference type="Proteomes" id="UP000801492"/>
    </source>
</evidence>
<dbReference type="AlphaFoldDB" id="A0A8K0CP97"/>